<feature type="transmembrane region" description="Helical" evidence="1">
    <location>
        <begin position="119"/>
        <end position="135"/>
    </location>
</feature>
<name>A0ABV6YSD6_UNCC1</name>
<feature type="transmembrane region" description="Helical" evidence="1">
    <location>
        <begin position="141"/>
        <end position="157"/>
    </location>
</feature>
<proteinExistence type="predicted"/>
<feature type="transmembrane region" description="Helical" evidence="1">
    <location>
        <begin position="86"/>
        <end position="107"/>
    </location>
</feature>
<evidence type="ECO:0008006" key="4">
    <source>
        <dbReference type="Google" id="ProtNLM"/>
    </source>
</evidence>
<organism evidence="2 3">
    <name type="scientific">candidate division CSSED10-310 bacterium</name>
    <dbReference type="NCBI Taxonomy" id="2855610"/>
    <lineage>
        <taxon>Bacteria</taxon>
        <taxon>Bacteria division CSSED10-310</taxon>
    </lineage>
</organism>
<evidence type="ECO:0000313" key="2">
    <source>
        <dbReference type="EMBL" id="MFC1849099.1"/>
    </source>
</evidence>
<gene>
    <name evidence="2" type="ORF">ACFL27_02720</name>
</gene>
<evidence type="ECO:0000256" key="1">
    <source>
        <dbReference type="SAM" id="Phobius"/>
    </source>
</evidence>
<keyword evidence="1" id="KW-0812">Transmembrane</keyword>
<keyword evidence="1" id="KW-0472">Membrane</keyword>
<keyword evidence="1" id="KW-1133">Transmembrane helix</keyword>
<evidence type="ECO:0000313" key="3">
    <source>
        <dbReference type="Proteomes" id="UP001594351"/>
    </source>
</evidence>
<keyword evidence="3" id="KW-1185">Reference proteome</keyword>
<feature type="transmembrane region" description="Helical" evidence="1">
    <location>
        <begin position="164"/>
        <end position="191"/>
    </location>
</feature>
<sequence>MKETPYRYHYLLVPSLAGILLLVFFLGAFHPVKSRDIFWHLKTGQYIYENGTIPARDPFSFTARGRPWHAHEWLSDVLLYLVHKKAGFLGLIVLKAILLGLTFMLLFRLSSRQNRELPAFLMTLLAGLVCLPYFIIRPQMFSYLFFVITFYWLECFPQKRIIWWFPLLIFCWSHLHGAFIFGQALFMLYYLEHLKRYARPGSSTEEEKVEVRYGLQTLTVIGFLALITPLLNHKFHQVYLYPFEYMGQTLHKKYIYEWFPVNFQEELPAEIFLICLLVSLIYSSREDFFKLSLLLIPFTHLGLTSARNIPFWVFVATPLIVSVLPGPALRREVVVADRKTTFGERLSRTYHNFQAMSKRGSILGSLLIIIIFVGIQGRNPPSPSKSAAETWLEGHLFPIQAVTYLKSKQDITPLFNEYEWGGYILWQTDLPVFIDGRADVYIPDILLQYMAVVRPRDSRWQAILHQWQIKTVIIKRHCTLSQLLAVSKEWALVYSDDVADIYEKSHQKEE</sequence>
<protein>
    <recommendedName>
        <fullName evidence="4">Glycosyltransferase RgtA/B/C/D-like domain-containing protein</fullName>
    </recommendedName>
</protein>
<dbReference type="EMBL" id="JBHPBY010000020">
    <property type="protein sequence ID" value="MFC1849099.1"/>
    <property type="molecule type" value="Genomic_DNA"/>
</dbReference>
<comment type="caution">
    <text evidence="2">The sequence shown here is derived from an EMBL/GenBank/DDBJ whole genome shotgun (WGS) entry which is preliminary data.</text>
</comment>
<reference evidence="2 3" key="1">
    <citation type="submission" date="2024-09" db="EMBL/GenBank/DDBJ databases">
        <title>Laminarin stimulates single cell rates of sulfate reduction while oxygen inhibits transcriptomic activity in coastal marine sediment.</title>
        <authorList>
            <person name="Lindsay M."/>
            <person name="Orcutt B."/>
            <person name="Emerson D."/>
            <person name="Stepanauskas R."/>
            <person name="D'Angelo T."/>
        </authorList>
    </citation>
    <scope>NUCLEOTIDE SEQUENCE [LARGE SCALE GENOMIC DNA]</scope>
    <source>
        <strain evidence="2">SAG AM-311-K15</strain>
    </source>
</reference>
<accession>A0ABV6YSD6</accession>
<feature type="transmembrane region" description="Helical" evidence="1">
    <location>
        <begin position="12"/>
        <end position="32"/>
    </location>
</feature>
<dbReference type="Proteomes" id="UP001594351">
    <property type="component" value="Unassembled WGS sequence"/>
</dbReference>